<accession>A0A023MHC9</accession>
<sequence length="110" mass="12435">MVTLERRKAIAATLADIFWECNLKDTRYCGASVDALFPRPTIVAMGNLLDVVYGAWDKEGGFYIWQPDYGTWKEVSGSSDFTPAVAKMDGWKIYVGNDMELKGEIVYWLP</sequence>
<dbReference type="GeneID" id="19486912"/>
<dbReference type="RefSeq" id="YP_009031096.1">
    <property type="nucleotide sequence ID" value="NC_024134.1"/>
</dbReference>
<dbReference type="KEGG" id="vg:19486912"/>
<dbReference type="Proteomes" id="UP000026907">
    <property type="component" value="Segment"/>
</dbReference>
<organism evidence="1 2">
    <name type="scientific">Escherichia phage FFH2</name>
    <dbReference type="NCBI Taxonomy" id="1446490"/>
    <lineage>
        <taxon>Viruses</taxon>
        <taxon>Duplodnaviria</taxon>
        <taxon>Heunggongvirae</taxon>
        <taxon>Uroviricota</taxon>
        <taxon>Caudoviricetes</taxon>
        <taxon>Vequintavirinae</taxon>
        <taxon>Vequintavirus</taxon>
        <taxon>Vequintavirus PDX</taxon>
        <taxon>Vequintavirus FFH2</taxon>
    </lineage>
</organism>
<evidence type="ECO:0000313" key="1">
    <source>
        <dbReference type="EMBL" id="AHN83775.1"/>
    </source>
</evidence>
<evidence type="ECO:0000313" key="2">
    <source>
        <dbReference type="Proteomes" id="UP000026907"/>
    </source>
</evidence>
<reference evidence="1 2" key="1">
    <citation type="journal article" date="2014" name="Genome Announc.">
        <title>Complete Genome Sequences of Two Escherichia coli O157:H7 Phages Effective in Limiting Contamination of Food Products.</title>
        <authorList>
            <person name="Hong Y."/>
            <person name="Pan Y."/>
            <person name="Harman N.J."/>
            <person name="Ebner P.D."/>
        </authorList>
    </citation>
    <scope>NUCLEOTIDE SEQUENCE [LARGE SCALE GENOMIC DNA]</scope>
</reference>
<proteinExistence type="predicted"/>
<dbReference type="EMBL" id="KJ190158">
    <property type="protein sequence ID" value="AHN83775.1"/>
    <property type="molecule type" value="Genomic_DNA"/>
</dbReference>
<keyword evidence="2" id="KW-1185">Reference proteome</keyword>
<protein>
    <submittedName>
        <fullName evidence="1">Uncharacterized protein</fullName>
    </submittedName>
</protein>
<name>A0A023MHC9_9CAUD</name>